<feature type="compositionally biased region" description="Low complexity" evidence="1">
    <location>
        <begin position="265"/>
        <end position="287"/>
    </location>
</feature>
<feature type="compositionally biased region" description="Low complexity" evidence="1">
    <location>
        <begin position="158"/>
        <end position="185"/>
    </location>
</feature>
<dbReference type="Gene3D" id="4.10.530.10">
    <property type="entry name" value="Gamma-fibrinogen Carboxyl Terminal Fragment, domain 2"/>
    <property type="match status" value="1"/>
</dbReference>
<evidence type="ECO:0000259" key="2">
    <source>
        <dbReference type="PROSITE" id="PS51406"/>
    </source>
</evidence>
<dbReference type="GO" id="GO:0005615">
    <property type="term" value="C:extracellular space"/>
    <property type="evidence" value="ECO:0007669"/>
    <property type="project" value="TreeGrafter"/>
</dbReference>
<feature type="region of interest" description="Disordered" evidence="1">
    <location>
        <begin position="262"/>
        <end position="290"/>
    </location>
</feature>
<dbReference type="InterPro" id="IPR036056">
    <property type="entry name" value="Fibrinogen-like_C"/>
</dbReference>
<accession>A0A8B8BN85</accession>
<name>A0A8B8BN85_CRAVI</name>
<dbReference type="InterPro" id="IPR014716">
    <property type="entry name" value="Fibrinogen_a/b/g_C_1"/>
</dbReference>
<evidence type="ECO:0000256" key="1">
    <source>
        <dbReference type="SAM" id="MobiDB-lite"/>
    </source>
</evidence>
<dbReference type="SMART" id="SM00186">
    <property type="entry name" value="FBG"/>
    <property type="match status" value="1"/>
</dbReference>
<dbReference type="InterPro" id="IPR002181">
    <property type="entry name" value="Fibrinogen_a/b/g_C_dom"/>
</dbReference>
<feature type="compositionally biased region" description="Polar residues" evidence="1">
    <location>
        <begin position="193"/>
        <end position="238"/>
    </location>
</feature>
<sequence length="483" mass="54179">MLRKFSCSVFRKHSTIEFLLRFEDKILNFKKIVIFSKESRMQFQMLIFIIFHLAFSNEIQISNFYNQRSAPKISTVNVFYESLLTRGTSLSIQCGAKCVALSPSCMGIEVCEDGVCRLWNGSFPRGTVEEFFHTCRRYIKWPTSVRTEETSIAMEVTVQSTSSVTITSPPVLSSQSDSNSSESNSTPHVPLPDTTTARQDSSTDSEQMVNLTNPTFSTEPLTSSDSGFSPDTLSTAQKTTDDSLITTSSTVSTNTAYLTSSERQFSSNTLSDTSTSMTLSSTFSDSSSNDDEIITSSHLTTSSFDITSSVTASTDSHIHECQKKYEFSDGNVKAIPCVNDTHSWILIQRRFNGYILFNRSWSEYENGFGSTTSEFWLGNQYISELTYAGYTVLKIDLMSFSGEFREIEYNFHVENITNKYKLHVSERSSSGIDCLSASNLEMFTMFDQDNDKSKAKNCAVDMISGWWFEHSTACTEGNLNGKR</sequence>
<evidence type="ECO:0000313" key="3">
    <source>
        <dbReference type="Proteomes" id="UP000694844"/>
    </source>
</evidence>
<dbReference type="RefSeq" id="XP_022304371.1">
    <property type="nucleotide sequence ID" value="XM_022448663.1"/>
</dbReference>
<organism evidence="3 4">
    <name type="scientific">Crassostrea virginica</name>
    <name type="common">Eastern oyster</name>
    <dbReference type="NCBI Taxonomy" id="6565"/>
    <lineage>
        <taxon>Eukaryota</taxon>
        <taxon>Metazoa</taxon>
        <taxon>Spiralia</taxon>
        <taxon>Lophotrochozoa</taxon>
        <taxon>Mollusca</taxon>
        <taxon>Bivalvia</taxon>
        <taxon>Autobranchia</taxon>
        <taxon>Pteriomorphia</taxon>
        <taxon>Ostreida</taxon>
        <taxon>Ostreoidea</taxon>
        <taxon>Ostreidae</taxon>
        <taxon>Crassostrea</taxon>
    </lineage>
</organism>
<dbReference type="PROSITE" id="PS51406">
    <property type="entry name" value="FIBRINOGEN_C_2"/>
    <property type="match status" value="1"/>
</dbReference>
<dbReference type="KEGG" id="cvn:111111597"/>
<dbReference type="Proteomes" id="UP000694844">
    <property type="component" value="Chromosome 9"/>
</dbReference>
<evidence type="ECO:0000313" key="4">
    <source>
        <dbReference type="RefSeq" id="XP_022304371.1"/>
    </source>
</evidence>
<protein>
    <submittedName>
        <fullName evidence="4">Fibrinogen alpha chain-like</fullName>
    </submittedName>
</protein>
<gene>
    <name evidence="4" type="primary">LOC111111597</name>
</gene>
<dbReference type="Pfam" id="PF00147">
    <property type="entry name" value="Fibrinogen_C"/>
    <property type="match status" value="1"/>
</dbReference>
<dbReference type="PANTHER" id="PTHR19143:SF459">
    <property type="entry name" value="FIBRINOGEN C-TERMINAL DOMAIN-CONTAINING PROTEIN"/>
    <property type="match status" value="1"/>
</dbReference>
<dbReference type="AlphaFoldDB" id="A0A8B8BN85"/>
<reference evidence="4" key="1">
    <citation type="submission" date="2025-08" db="UniProtKB">
        <authorList>
            <consortium name="RefSeq"/>
        </authorList>
    </citation>
    <scope>IDENTIFICATION</scope>
    <source>
        <tissue evidence="4">Whole sample</tissue>
    </source>
</reference>
<dbReference type="Gene3D" id="3.90.215.10">
    <property type="entry name" value="Gamma Fibrinogen, chain A, domain 1"/>
    <property type="match status" value="1"/>
</dbReference>
<feature type="region of interest" description="Disordered" evidence="1">
    <location>
        <begin position="158"/>
        <end position="243"/>
    </location>
</feature>
<dbReference type="GeneID" id="111111597"/>
<keyword evidence="3" id="KW-1185">Reference proteome</keyword>
<dbReference type="SUPFAM" id="SSF56496">
    <property type="entry name" value="Fibrinogen C-terminal domain-like"/>
    <property type="match status" value="1"/>
</dbReference>
<dbReference type="PANTHER" id="PTHR19143">
    <property type="entry name" value="FIBRINOGEN/TENASCIN/ANGIOPOEITIN"/>
    <property type="match status" value="1"/>
</dbReference>
<feature type="domain" description="Fibrinogen C-terminal" evidence="2">
    <location>
        <begin position="312"/>
        <end position="483"/>
    </location>
</feature>
<dbReference type="InterPro" id="IPR050373">
    <property type="entry name" value="Fibrinogen_C-term_domain"/>
</dbReference>
<proteinExistence type="predicted"/>